<organism evidence="2 3">
    <name type="scientific">Colletotrichum lupini</name>
    <dbReference type="NCBI Taxonomy" id="145971"/>
    <lineage>
        <taxon>Eukaryota</taxon>
        <taxon>Fungi</taxon>
        <taxon>Dikarya</taxon>
        <taxon>Ascomycota</taxon>
        <taxon>Pezizomycotina</taxon>
        <taxon>Sordariomycetes</taxon>
        <taxon>Hypocreomycetidae</taxon>
        <taxon>Glomerellales</taxon>
        <taxon>Glomerellaceae</taxon>
        <taxon>Colletotrichum</taxon>
        <taxon>Colletotrichum acutatum species complex</taxon>
    </lineage>
</organism>
<name>A0A9Q8WJG6_9PEZI</name>
<reference evidence="2" key="1">
    <citation type="journal article" date="2021" name="Mol. Plant Microbe Interact.">
        <title>Complete Genome Sequence of the Plant-Pathogenic Fungus Colletotrichum lupini.</title>
        <authorList>
            <person name="Baroncelli R."/>
            <person name="Pensec F."/>
            <person name="Da Lio D."/>
            <person name="Boufleur T."/>
            <person name="Vicente I."/>
            <person name="Sarrocco S."/>
            <person name="Picot A."/>
            <person name="Baraldi E."/>
            <person name="Sukno S."/>
            <person name="Thon M."/>
            <person name="Le Floch G."/>
        </authorList>
    </citation>
    <scope>NUCLEOTIDE SEQUENCE</scope>
    <source>
        <strain evidence="2">IMI 504893</strain>
    </source>
</reference>
<feature type="compositionally biased region" description="Polar residues" evidence="1">
    <location>
        <begin position="123"/>
        <end position="136"/>
    </location>
</feature>
<dbReference type="AlphaFoldDB" id="A0A9Q8WJG6"/>
<keyword evidence="3" id="KW-1185">Reference proteome</keyword>
<accession>A0A9Q8WJG6</accession>
<dbReference type="RefSeq" id="XP_049147179.1">
    <property type="nucleotide sequence ID" value="XM_049290034.1"/>
</dbReference>
<evidence type="ECO:0000256" key="1">
    <source>
        <dbReference type="SAM" id="MobiDB-lite"/>
    </source>
</evidence>
<evidence type="ECO:0000313" key="2">
    <source>
        <dbReference type="EMBL" id="UQC85566.1"/>
    </source>
</evidence>
<gene>
    <name evidence="2" type="ORF">CLUP02_11065</name>
</gene>
<dbReference type="EMBL" id="CP019477">
    <property type="protein sequence ID" value="UQC85566.1"/>
    <property type="molecule type" value="Genomic_DNA"/>
</dbReference>
<dbReference type="GeneID" id="73345044"/>
<evidence type="ECO:0000313" key="3">
    <source>
        <dbReference type="Proteomes" id="UP000830671"/>
    </source>
</evidence>
<protein>
    <submittedName>
        <fullName evidence="2">Uncharacterized protein</fullName>
    </submittedName>
</protein>
<feature type="region of interest" description="Disordered" evidence="1">
    <location>
        <begin position="110"/>
        <end position="174"/>
    </location>
</feature>
<sequence length="391" mass="42856">MATEPQIQTKMYPGFGPCETSAGPVICGVTEGPHKAEADDGPTKCRERLSWPESCLGRVSATILSLRRISIPSSMESQASRWSAQQWSIKLTSTGKLGTEAHIAGLGQHHIPNRTRGRDPLTARSSRQASISQTRTIAGHALGPTLATPVQRNDATRSKRNSPEINHQCPTGHPELRQERLVSFAGWETAHEACRVAEAMVGRERGTPYNIGCDCDVTLTLFATSGQTCRKALAALEPVEPQRSPHTSQANSKGGLLKYGRECFHQSMKSRCLDSILPRIPKPRYASAYTNTIPNRQPETQQLSKEIKKLDKGAITALPAVQGKDHNHILSELGRERKQSQHGLPTACHEAQTPRRSLGSIVSWQGLCACTAAVLQQRSRDLCSYTFFLVR</sequence>
<proteinExistence type="predicted"/>
<dbReference type="KEGG" id="clup:CLUP02_11065"/>
<dbReference type="Proteomes" id="UP000830671">
    <property type="component" value="Chromosome 5"/>
</dbReference>